<dbReference type="GO" id="GO:0016747">
    <property type="term" value="F:acyltransferase activity, transferring groups other than amino-acyl groups"/>
    <property type="evidence" value="ECO:0007669"/>
    <property type="project" value="InterPro"/>
</dbReference>
<dbReference type="SUPFAM" id="SSF55729">
    <property type="entry name" value="Acyl-CoA N-acyltransferases (Nat)"/>
    <property type="match status" value="1"/>
</dbReference>
<keyword evidence="7" id="KW-1185">Reference proteome</keyword>
<dbReference type="PROSITE" id="PS51186">
    <property type="entry name" value="GNAT"/>
    <property type="match status" value="1"/>
</dbReference>
<evidence type="ECO:0000256" key="1">
    <source>
        <dbReference type="ARBA" id="ARBA00022679"/>
    </source>
</evidence>
<feature type="domain" description="N-acetyltransferase" evidence="5">
    <location>
        <begin position="1"/>
        <end position="163"/>
    </location>
</feature>
<dbReference type="InterPro" id="IPR000182">
    <property type="entry name" value="GNAT_dom"/>
</dbReference>
<dbReference type="AlphaFoldDB" id="A0A1D9MGR4"/>
<gene>
    <name evidence="6" type="ORF">LPB142_14095</name>
</gene>
<dbReference type="Pfam" id="PF00583">
    <property type="entry name" value="Acetyltransf_1"/>
    <property type="match status" value="1"/>
</dbReference>
<reference evidence="6 7" key="1">
    <citation type="submission" date="2016-10" db="EMBL/GenBank/DDBJ databases">
        <title>Rhodobacter sp. LPB0142, isolated from sea water.</title>
        <authorList>
            <person name="Kim E."/>
            <person name="Yi H."/>
        </authorList>
    </citation>
    <scope>NUCLEOTIDE SEQUENCE [LARGE SCALE GENOMIC DNA]</scope>
    <source>
        <strain evidence="6 7">LPB0142</strain>
    </source>
</reference>
<dbReference type="KEGG" id="rhp:LPB142_14095"/>
<comment type="catalytic activity">
    <reaction evidence="3">
        <text>L-methionine sulfoximine + acetyl-CoA = N-acetyl-L-methionine sulfoximine + CoA + H(+)</text>
        <dbReference type="Rhea" id="RHEA:47660"/>
        <dbReference type="ChEBI" id="CHEBI:15378"/>
        <dbReference type="ChEBI" id="CHEBI:57287"/>
        <dbReference type="ChEBI" id="CHEBI:57288"/>
        <dbReference type="ChEBI" id="CHEBI:87826"/>
        <dbReference type="ChEBI" id="CHEBI:87827"/>
    </reaction>
</comment>
<evidence type="ECO:0000313" key="7">
    <source>
        <dbReference type="Proteomes" id="UP000176562"/>
    </source>
</evidence>
<dbReference type="PANTHER" id="PTHR43072">
    <property type="entry name" value="N-ACETYLTRANSFERASE"/>
    <property type="match status" value="1"/>
</dbReference>
<dbReference type="Proteomes" id="UP000176562">
    <property type="component" value="Chromosome"/>
</dbReference>
<dbReference type="Gene3D" id="3.40.630.30">
    <property type="match status" value="1"/>
</dbReference>
<evidence type="ECO:0000259" key="5">
    <source>
        <dbReference type="PROSITE" id="PS51186"/>
    </source>
</evidence>
<keyword evidence="2" id="KW-0012">Acyltransferase</keyword>
<name>A0A1D9MGR4_9RHOB</name>
<dbReference type="STRING" id="1850250.LPB142_14095"/>
<dbReference type="InterPro" id="IPR016181">
    <property type="entry name" value="Acyl_CoA_acyltransferase"/>
</dbReference>
<dbReference type="FunFam" id="3.40.630.30:FF:000026">
    <property type="entry name" value="Phosphinothricin acetyltransferase"/>
    <property type="match status" value="1"/>
</dbReference>
<sequence>MMIRPATPADAPALAEIYNAAVRETTAIWNDIEVDAENRRAWMAARAEGGFPVLVCEEGGAVLGYASYGPFRAFDGYRATVEHSVYVRKGAQGGGRGRALMEALIAEARARGAHIMVAAIEAGNAGSIALHASLGFEPVGRMPEVGQKFGRWLDLALMQLRLDTRAQP</sequence>
<evidence type="ECO:0000256" key="2">
    <source>
        <dbReference type="ARBA" id="ARBA00023315"/>
    </source>
</evidence>
<comment type="catalytic activity">
    <reaction evidence="4">
        <text>L-methionine sulfone + acetyl-CoA = N-acetyl-L-methionine sulfone + CoA + H(+)</text>
        <dbReference type="Rhea" id="RHEA:47656"/>
        <dbReference type="ChEBI" id="CHEBI:15378"/>
        <dbReference type="ChEBI" id="CHEBI:57287"/>
        <dbReference type="ChEBI" id="CHEBI:57288"/>
        <dbReference type="ChEBI" id="CHEBI:87824"/>
        <dbReference type="ChEBI" id="CHEBI:87825"/>
    </reaction>
</comment>
<protein>
    <submittedName>
        <fullName evidence="6">GNAT family N-acetyltransferase</fullName>
    </submittedName>
</protein>
<proteinExistence type="predicted"/>
<organism evidence="6 7">
    <name type="scientific">Rhodobacter xanthinilyticus</name>
    <dbReference type="NCBI Taxonomy" id="1850250"/>
    <lineage>
        <taxon>Bacteria</taxon>
        <taxon>Pseudomonadati</taxon>
        <taxon>Pseudomonadota</taxon>
        <taxon>Alphaproteobacteria</taxon>
        <taxon>Rhodobacterales</taxon>
        <taxon>Rhodobacter group</taxon>
        <taxon>Rhodobacter</taxon>
    </lineage>
</organism>
<accession>A0A1D9MGR4</accession>
<dbReference type="PANTHER" id="PTHR43072:SF23">
    <property type="entry name" value="UPF0039 PROTEIN C11D3.02C"/>
    <property type="match status" value="1"/>
</dbReference>
<evidence type="ECO:0000256" key="3">
    <source>
        <dbReference type="ARBA" id="ARBA00050603"/>
    </source>
</evidence>
<keyword evidence="1 6" id="KW-0808">Transferase</keyword>
<evidence type="ECO:0000313" key="6">
    <source>
        <dbReference type="EMBL" id="AOZ71091.1"/>
    </source>
</evidence>
<dbReference type="EMBL" id="CP017781">
    <property type="protein sequence ID" value="AOZ71091.1"/>
    <property type="molecule type" value="Genomic_DNA"/>
</dbReference>
<evidence type="ECO:0000256" key="4">
    <source>
        <dbReference type="ARBA" id="ARBA00051334"/>
    </source>
</evidence>